<feature type="region of interest" description="Disordered" evidence="2">
    <location>
        <begin position="1"/>
        <end position="39"/>
    </location>
</feature>
<reference evidence="5" key="1">
    <citation type="journal article" date="2019" name="Int. J. Syst. Evol. Microbiol.">
        <title>The Global Catalogue of Microorganisms (GCM) 10K type strain sequencing project: providing services to taxonomists for standard genome sequencing and annotation.</title>
        <authorList>
            <consortium name="The Broad Institute Genomics Platform"/>
            <consortium name="The Broad Institute Genome Sequencing Center for Infectious Disease"/>
            <person name="Wu L."/>
            <person name="Ma J."/>
        </authorList>
    </citation>
    <scope>NUCLEOTIDE SEQUENCE [LARGE SCALE GENOMIC DNA]</scope>
    <source>
        <strain evidence="5">IBRC-M 10908</strain>
    </source>
</reference>
<name>A0ABV8TUC3_9ACTN</name>
<dbReference type="Pfam" id="PF08401">
    <property type="entry name" value="ArdcN"/>
    <property type="match status" value="1"/>
</dbReference>
<dbReference type="RefSeq" id="WP_380617801.1">
    <property type="nucleotide sequence ID" value="NZ_JBHSDK010000002.1"/>
</dbReference>
<evidence type="ECO:0000256" key="2">
    <source>
        <dbReference type="SAM" id="MobiDB-lite"/>
    </source>
</evidence>
<protein>
    <submittedName>
        <fullName evidence="4">ArdC family protein</fullName>
    </submittedName>
</protein>
<proteinExistence type="predicted"/>
<sequence>MRITDSKDIDMATATKPRKYSVAKTRPAGGKTKKARKPSWKEDIARLDAIIENEATSEGERENAKAQRARLVQKIEDWKNEKRAKETEVQDQVSEFLNSDDAWSTVVDMVTECGDLRRFSLGNLSMILGQAEARGTKPRALYTFKQWAALGRRVVKGSKAYALTMPVIETVTVTDLKTGETSEQERRSFRIVPKWFDIADTEPVGKAKNEKDGGKREPLALPASPLDTLISYIDRAGWTVDRAPAEEIGDVTTVDEAVETVTVANDIDSTNDRYEVLLGMLSALATRLAAQSWERMRAARAELDDAKEKKATGEAPTESKPQPTLFDMSAVWG</sequence>
<gene>
    <name evidence="4" type="ORF">ACFPET_02520</name>
</gene>
<keyword evidence="5" id="KW-1185">Reference proteome</keyword>
<evidence type="ECO:0000256" key="1">
    <source>
        <dbReference type="SAM" id="Coils"/>
    </source>
</evidence>
<keyword evidence="1" id="KW-0175">Coiled coil</keyword>
<feature type="coiled-coil region" evidence="1">
    <location>
        <begin position="61"/>
        <end position="95"/>
    </location>
</feature>
<dbReference type="EMBL" id="JBHSDK010000002">
    <property type="protein sequence ID" value="MFC4334067.1"/>
    <property type="molecule type" value="Genomic_DNA"/>
</dbReference>
<evidence type="ECO:0000313" key="4">
    <source>
        <dbReference type="EMBL" id="MFC4334067.1"/>
    </source>
</evidence>
<evidence type="ECO:0000313" key="5">
    <source>
        <dbReference type="Proteomes" id="UP001595823"/>
    </source>
</evidence>
<feature type="domain" description="N-terminal" evidence="3">
    <location>
        <begin position="115"/>
        <end position="190"/>
    </location>
</feature>
<feature type="compositionally biased region" description="Basic and acidic residues" evidence="2">
    <location>
        <begin position="1"/>
        <end position="10"/>
    </location>
</feature>
<evidence type="ECO:0000259" key="3">
    <source>
        <dbReference type="Pfam" id="PF08401"/>
    </source>
</evidence>
<organism evidence="4 5">
    <name type="scientific">Salininema proteolyticum</name>
    <dbReference type="NCBI Taxonomy" id="1607685"/>
    <lineage>
        <taxon>Bacteria</taxon>
        <taxon>Bacillati</taxon>
        <taxon>Actinomycetota</taxon>
        <taxon>Actinomycetes</taxon>
        <taxon>Glycomycetales</taxon>
        <taxon>Glycomycetaceae</taxon>
        <taxon>Salininema</taxon>
    </lineage>
</organism>
<dbReference type="Proteomes" id="UP001595823">
    <property type="component" value="Unassembled WGS sequence"/>
</dbReference>
<feature type="region of interest" description="Disordered" evidence="2">
    <location>
        <begin position="304"/>
        <end position="333"/>
    </location>
</feature>
<dbReference type="InterPro" id="IPR013610">
    <property type="entry name" value="ArdC_N"/>
</dbReference>
<accession>A0ABV8TUC3</accession>
<comment type="caution">
    <text evidence="4">The sequence shown here is derived from an EMBL/GenBank/DDBJ whole genome shotgun (WGS) entry which is preliminary data.</text>
</comment>